<dbReference type="OrthoDB" id="4860873at2759"/>
<dbReference type="InterPro" id="IPR050889">
    <property type="entry name" value="Dendritic_Spine_Reg/Scaffold"/>
</dbReference>
<dbReference type="InterPro" id="IPR036770">
    <property type="entry name" value="Ankyrin_rpt-contain_sf"/>
</dbReference>
<gene>
    <name evidence="4" type="ORF">LLEC1_04707</name>
</gene>
<evidence type="ECO:0000313" key="4">
    <source>
        <dbReference type="EMBL" id="OAQ98327.1"/>
    </source>
</evidence>
<dbReference type="InterPro" id="IPR002110">
    <property type="entry name" value="Ankyrin_rpt"/>
</dbReference>
<evidence type="ECO:0000256" key="1">
    <source>
        <dbReference type="ARBA" id="ARBA00022737"/>
    </source>
</evidence>
<dbReference type="PROSITE" id="PS50088">
    <property type="entry name" value="ANK_REPEAT"/>
    <property type="match status" value="1"/>
</dbReference>
<protein>
    <submittedName>
        <fullName evidence="4">Uncharacterized protein</fullName>
    </submittedName>
</protein>
<dbReference type="Proteomes" id="UP000243081">
    <property type="component" value="Unassembled WGS sequence"/>
</dbReference>
<keyword evidence="1" id="KW-0677">Repeat</keyword>
<dbReference type="Pfam" id="PF12796">
    <property type="entry name" value="Ank_2"/>
    <property type="match status" value="1"/>
</dbReference>
<keyword evidence="2 3" id="KW-0040">ANK repeat</keyword>
<evidence type="ECO:0000256" key="2">
    <source>
        <dbReference type="ARBA" id="ARBA00023043"/>
    </source>
</evidence>
<reference evidence="4 5" key="1">
    <citation type="submission" date="2016-03" db="EMBL/GenBank/DDBJ databases">
        <title>Fine-scale spatial genetic structure of a fungal parasite of coffee scale insects.</title>
        <authorList>
            <person name="Jackson D."/>
            <person name="Zemenick K.A."/>
            <person name="Malloure B."/>
            <person name="Quandt C.A."/>
            <person name="James T.Y."/>
        </authorList>
    </citation>
    <scope>NUCLEOTIDE SEQUENCE [LARGE SCALE GENOMIC DNA]</scope>
    <source>
        <strain evidence="4 5">UM487</strain>
    </source>
</reference>
<dbReference type="Gene3D" id="1.25.40.20">
    <property type="entry name" value="Ankyrin repeat-containing domain"/>
    <property type="match status" value="1"/>
</dbReference>
<organism evidence="4 5">
    <name type="scientific">Cordyceps confragosa</name>
    <name type="common">Lecanicillium lecanii</name>
    <dbReference type="NCBI Taxonomy" id="2714763"/>
    <lineage>
        <taxon>Eukaryota</taxon>
        <taxon>Fungi</taxon>
        <taxon>Dikarya</taxon>
        <taxon>Ascomycota</taxon>
        <taxon>Pezizomycotina</taxon>
        <taxon>Sordariomycetes</taxon>
        <taxon>Hypocreomycetidae</taxon>
        <taxon>Hypocreales</taxon>
        <taxon>Cordycipitaceae</taxon>
        <taxon>Akanthomyces</taxon>
    </lineage>
</organism>
<dbReference type="EMBL" id="LUKN01002924">
    <property type="protein sequence ID" value="OAQ98327.1"/>
    <property type="molecule type" value="Genomic_DNA"/>
</dbReference>
<proteinExistence type="predicted"/>
<sequence length="166" mass="18501">MVVGHAEGGHQAIVTLLLDKGADIEAKEKFFRTPISWAANAGHEAIVSLLLDRAAQMESRDTAGSYGQLAAAHHFRQKDLPHAKQPFWAAKRITDEPQFSSLCRKAPAELGGDRFGDSLGTTFFKNLLEEAQEAGEVFKELMRNVKKTWRLGDILLSIHRMWKMAT</sequence>
<evidence type="ECO:0000313" key="5">
    <source>
        <dbReference type="Proteomes" id="UP000243081"/>
    </source>
</evidence>
<accession>A0A179I6N7</accession>
<evidence type="ECO:0000256" key="3">
    <source>
        <dbReference type="PROSITE-ProRule" id="PRU00023"/>
    </source>
</evidence>
<keyword evidence="5" id="KW-1185">Reference proteome</keyword>
<comment type="caution">
    <text evidence="4">The sequence shown here is derived from an EMBL/GenBank/DDBJ whole genome shotgun (WGS) entry which is preliminary data.</text>
</comment>
<name>A0A179I6N7_CORDF</name>
<dbReference type="PANTHER" id="PTHR24166">
    <property type="entry name" value="ROLLING PEBBLES, ISOFORM B"/>
    <property type="match status" value="1"/>
</dbReference>
<dbReference type="AlphaFoldDB" id="A0A179I6N7"/>
<dbReference type="PANTHER" id="PTHR24166:SF48">
    <property type="entry name" value="PROTEIN VAPYRIN"/>
    <property type="match status" value="1"/>
</dbReference>
<dbReference type="SUPFAM" id="SSF48403">
    <property type="entry name" value="Ankyrin repeat"/>
    <property type="match status" value="1"/>
</dbReference>
<feature type="repeat" description="ANK" evidence="3">
    <location>
        <begin position="30"/>
        <end position="62"/>
    </location>
</feature>